<feature type="binding site" evidence="4">
    <location>
        <position position="41"/>
    </location>
    <ligand>
        <name>Zn(2+)</name>
        <dbReference type="ChEBI" id="CHEBI:29105"/>
    </ligand>
</feature>
<evidence type="ECO:0000256" key="4">
    <source>
        <dbReference type="PIRSR" id="PIRSR601765-1"/>
    </source>
</evidence>
<evidence type="ECO:0000256" key="1">
    <source>
        <dbReference type="ARBA" id="ARBA00006217"/>
    </source>
</evidence>
<sequence>MTVLAEVIIHRNAGGNVRHALRNMIILDEVLGLKEIALVHHTDCSTLRFRDDDIRRSLKLKTDSQYWPVIDSMHMGAITDVEHSVRDDLEWLEATPFVRKDLTERARGLVFDVKTGLVNPVTQ</sequence>
<dbReference type="Proteomes" id="UP000024376">
    <property type="component" value="Unassembled WGS sequence"/>
</dbReference>
<dbReference type="OrthoDB" id="10248475at2759"/>
<evidence type="ECO:0000313" key="5">
    <source>
        <dbReference type="EMBL" id="ETR97194.1"/>
    </source>
</evidence>
<evidence type="ECO:0000313" key="6">
    <source>
        <dbReference type="Proteomes" id="UP000024376"/>
    </source>
</evidence>
<dbReference type="GO" id="GO:0008270">
    <property type="term" value="F:zinc ion binding"/>
    <property type="evidence" value="ECO:0007669"/>
    <property type="project" value="InterPro"/>
</dbReference>
<comment type="similarity">
    <text evidence="1">Belongs to the beta-class carbonic anhydrase family.</text>
</comment>
<protein>
    <recommendedName>
        <fullName evidence="7">Carbonic anhydrase</fullName>
    </recommendedName>
</protein>
<organism evidence="5 6">
    <name type="scientific">Hypocrea jecorina (strain ATCC 56765 / BCRC 32924 / NRRL 11460 / Rut C-30)</name>
    <name type="common">Trichoderma reesei</name>
    <dbReference type="NCBI Taxonomy" id="1344414"/>
    <lineage>
        <taxon>Eukaryota</taxon>
        <taxon>Fungi</taxon>
        <taxon>Dikarya</taxon>
        <taxon>Ascomycota</taxon>
        <taxon>Pezizomycotina</taxon>
        <taxon>Sordariomycetes</taxon>
        <taxon>Hypocreomycetidae</taxon>
        <taxon>Hypocreales</taxon>
        <taxon>Hypocreaceae</taxon>
        <taxon>Trichoderma</taxon>
    </lineage>
</organism>
<keyword evidence="3 4" id="KW-0862">Zinc</keyword>
<accession>A0A024RVK1</accession>
<dbReference type="KEGG" id="trr:M419DRAFT_134760"/>
<dbReference type="PANTHER" id="PTHR43175:SF3">
    <property type="entry name" value="CARBON DISULFIDE HYDROLASE"/>
    <property type="match status" value="1"/>
</dbReference>
<evidence type="ECO:0000256" key="2">
    <source>
        <dbReference type="ARBA" id="ARBA00022723"/>
    </source>
</evidence>
<dbReference type="Gene3D" id="3.40.1050.10">
    <property type="entry name" value="Carbonic anhydrase"/>
    <property type="match status" value="1"/>
</dbReference>
<dbReference type="EMBL" id="KI911176">
    <property type="protein sequence ID" value="ETR97194.1"/>
    <property type="molecule type" value="Genomic_DNA"/>
</dbReference>
<dbReference type="InterPro" id="IPR001765">
    <property type="entry name" value="Carbonic_anhydrase"/>
</dbReference>
<proteinExistence type="inferred from homology"/>
<dbReference type="GO" id="GO:0004089">
    <property type="term" value="F:carbonate dehydratase activity"/>
    <property type="evidence" value="ECO:0007669"/>
    <property type="project" value="InterPro"/>
</dbReference>
<reference evidence="6" key="1">
    <citation type="journal article" date="2013" name="Ind. Biotechnol.">
        <title>Comparative genomics analysis of Trichoderma reesei strains.</title>
        <authorList>
            <person name="Koike H."/>
            <person name="Aerts A."/>
            <person name="LaButti K."/>
            <person name="Grigoriev I.V."/>
            <person name="Baker S.E."/>
        </authorList>
    </citation>
    <scope>NUCLEOTIDE SEQUENCE [LARGE SCALE GENOMIC DNA]</scope>
    <source>
        <strain evidence="6">ATCC 56765 / BCRC 32924 / NRRL 11460 / Rut C-30</strain>
    </source>
</reference>
<keyword evidence="2 4" id="KW-0479">Metal-binding</keyword>
<dbReference type="InterPro" id="IPR036874">
    <property type="entry name" value="Carbonic_anhydrase_sf"/>
</dbReference>
<evidence type="ECO:0000256" key="3">
    <source>
        <dbReference type="ARBA" id="ARBA00022833"/>
    </source>
</evidence>
<evidence type="ECO:0008006" key="7">
    <source>
        <dbReference type="Google" id="ProtNLM"/>
    </source>
</evidence>
<dbReference type="SUPFAM" id="SSF53056">
    <property type="entry name" value="beta-carbonic anhydrase, cab"/>
    <property type="match status" value="1"/>
</dbReference>
<feature type="binding site" evidence="4">
    <location>
        <position position="44"/>
    </location>
    <ligand>
        <name>Zn(2+)</name>
        <dbReference type="ChEBI" id="CHEBI:29105"/>
    </ligand>
</feature>
<comment type="cofactor">
    <cofactor evidence="4">
        <name>Zn(2+)</name>
        <dbReference type="ChEBI" id="CHEBI:29105"/>
    </cofactor>
    <text evidence="4">Binds 1 zinc ion per subunit.</text>
</comment>
<dbReference type="HOGENOM" id="CLU_084253_2_1_1"/>
<gene>
    <name evidence="5" type="ORF">M419DRAFT_134760</name>
</gene>
<name>A0A024RVK1_HYPJR</name>
<dbReference type="PANTHER" id="PTHR43175">
    <property type="entry name" value="CARBONIC ANHYDRASE"/>
    <property type="match status" value="1"/>
</dbReference>
<dbReference type="AlphaFoldDB" id="A0A024RVK1"/>
<dbReference type="SMART" id="SM00947">
    <property type="entry name" value="Pro_CA"/>
    <property type="match status" value="1"/>
</dbReference>